<keyword evidence="7" id="KW-0732">Signal</keyword>
<dbReference type="InterPro" id="IPR018044">
    <property type="entry name" value="Peptidase_S11"/>
</dbReference>
<comment type="catalytic activity">
    <reaction evidence="12">
        <text>Preferential cleavage: (Ac)2-L-Lys-D-Ala-|-D-Ala. Also transpeptidation of peptidyl-alanyl moieties that are N-acyl substituents of D-alanine.</text>
        <dbReference type="EC" id="3.4.16.4"/>
    </reaction>
</comment>
<dbReference type="PANTHER" id="PTHR21581">
    <property type="entry name" value="D-ALANYL-D-ALANINE CARBOXYPEPTIDASE"/>
    <property type="match status" value="1"/>
</dbReference>
<dbReference type="InterPro" id="IPR037167">
    <property type="entry name" value="Peptidase_S11_C_sf"/>
</dbReference>
<evidence type="ECO:0000256" key="3">
    <source>
        <dbReference type="ARBA" id="ARBA00007164"/>
    </source>
</evidence>
<dbReference type="InterPro" id="IPR012338">
    <property type="entry name" value="Beta-lactam/transpept-like"/>
</dbReference>
<dbReference type="Proteomes" id="UP001164909">
    <property type="component" value="Chromosome"/>
</dbReference>
<name>A0ABY7BLJ1_9FIRM</name>
<evidence type="ECO:0000256" key="7">
    <source>
        <dbReference type="ARBA" id="ARBA00022729"/>
    </source>
</evidence>
<dbReference type="SUPFAM" id="SSF69189">
    <property type="entry name" value="Penicillin-binding protein associated domain"/>
    <property type="match status" value="1"/>
</dbReference>
<gene>
    <name evidence="16" type="ORF">OTK00_001374</name>
</gene>
<feature type="transmembrane region" description="Helical" evidence="14">
    <location>
        <begin position="406"/>
        <end position="429"/>
    </location>
</feature>
<evidence type="ECO:0000256" key="13">
    <source>
        <dbReference type="RuleBase" id="RU004016"/>
    </source>
</evidence>
<keyword evidence="5 16" id="KW-0121">Carboxypeptidase</keyword>
<dbReference type="InterPro" id="IPR015956">
    <property type="entry name" value="Peniciliin-bd_prot_C_sf"/>
</dbReference>
<accession>A0ABY7BLJ1</accession>
<keyword evidence="17" id="KW-1185">Reference proteome</keyword>
<proteinExistence type="inferred from homology"/>
<keyword evidence="14" id="KW-0812">Transmembrane</keyword>
<evidence type="ECO:0000259" key="15">
    <source>
        <dbReference type="SMART" id="SM00936"/>
    </source>
</evidence>
<keyword evidence="11" id="KW-0961">Cell wall biogenesis/degradation</keyword>
<dbReference type="SMART" id="SM00936">
    <property type="entry name" value="PBP5_C"/>
    <property type="match status" value="1"/>
</dbReference>
<dbReference type="PRINTS" id="PR00725">
    <property type="entry name" value="DADACBPTASE1"/>
</dbReference>
<dbReference type="Gene3D" id="3.40.710.10">
    <property type="entry name" value="DD-peptidase/beta-lactamase superfamily"/>
    <property type="match status" value="1"/>
</dbReference>
<evidence type="ECO:0000256" key="11">
    <source>
        <dbReference type="ARBA" id="ARBA00023316"/>
    </source>
</evidence>
<comment type="pathway">
    <text evidence="2">Cell wall biogenesis; peptidoglycan biosynthesis.</text>
</comment>
<evidence type="ECO:0000256" key="2">
    <source>
        <dbReference type="ARBA" id="ARBA00004752"/>
    </source>
</evidence>
<evidence type="ECO:0000256" key="14">
    <source>
        <dbReference type="SAM" id="Phobius"/>
    </source>
</evidence>
<evidence type="ECO:0000256" key="12">
    <source>
        <dbReference type="ARBA" id="ARBA00034000"/>
    </source>
</evidence>
<evidence type="ECO:0000256" key="6">
    <source>
        <dbReference type="ARBA" id="ARBA00022670"/>
    </source>
</evidence>
<dbReference type="RefSeq" id="WP_045169606.1">
    <property type="nucleotide sequence ID" value="NZ_CP113865.1"/>
</dbReference>
<keyword evidence="14" id="KW-0472">Membrane</keyword>
<dbReference type="SUPFAM" id="SSF56601">
    <property type="entry name" value="beta-lactamase/transpeptidase-like"/>
    <property type="match status" value="1"/>
</dbReference>
<keyword evidence="10" id="KW-0573">Peptidoglycan synthesis</keyword>
<feature type="domain" description="Peptidase S11 D-Ala-D-Ala carboxypeptidase A C-terminal" evidence="15">
    <location>
        <begin position="292"/>
        <end position="385"/>
    </location>
</feature>
<keyword evidence="14" id="KW-1133">Transmembrane helix</keyword>
<dbReference type="InterPro" id="IPR001967">
    <property type="entry name" value="Peptidase_S11_N"/>
</dbReference>
<keyword evidence="8" id="KW-0378">Hydrolase</keyword>
<evidence type="ECO:0000256" key="4">
    <source>
        <dbReference type="ARBA" id="ARBA00012448"/>
    </source>
</evidence>
<dbReference type="InterPro" id="IPR012907">
    <property type="entry name" value="Peptidase_S11_C"/>
</dbReference>
<evidence type="ECO:0000256" key="1">
    <source>
        <dbReference type="ARBA" id="ARBA00003217"/>
    </source>
</evidence>
<dbReference type="Pfam" id="PF07943">
    <property type="entry name" value="PBP5_C"/>
    <property type="match status" value="1"/>
</dbReference>
<organism evidence="16 17">
    <name type="scientific">Caldicellulosiruptor morganii</name>
    <dbReference type="NCBI Taxonomy" id="1387555"/>
    <lineage>
        <taxon>Bacteria</taxon>
        <taxon>Bacillati</taxon>
        <taxon>Bacillota</taxon>
        <taxon>Bacillota incertae sedis</taxon>
        <taxon>Caldicellulosiruptorales</taxon>
        <taxon>Caldicellulosiruptoraceae</taxon>
        <taxon>Caldicellulosiruptor</taxon>
    </lineage>
</organism>
<dbReference type="EC" id="3.4.16.4" evidence="4"/>
<evidence type="ECO:0000313" key="17">
    <source>
        <dbReference type="Proteomes" id="UP001164909"/>
    </source>
</evidence>
<reference evidence="16" key="1">
    <citation type="submission" date="2022-12" db="EMBL/GenBank/DDBJ databases">
        <authorList>
            <person name="Bing R.G."/>
            <person name="Willard D.J."/>
            <person name="Manesh M.J.H."/>
            <person name="Laemthong T."/>
            <person name="Crosby J.R."/>
            <person name="Kelly R.M."/>
        </authorList>
    </citation>
    <scope>NUCLEOTIDE SEQUENCE</scope>
    <source>
        <strain evidence="16">DSM 8990</strain>
    </source>
</reference>
<keyword evidence="9" id="KW-0133">Cell shape</keyword>
<comment type="function">
    <text evidence="1">Removes C-terminal D-alanyl residues from sugar-peptide cell wall precursors.</text>
</comment>
<dbReference type="PANTHER" id="PTHR21581:SF33">
    <property type="entry name" value="D-ALANYL-D-ALANINE CARBOXYPEPTIDASE DACB"/>
    <property type="match status" value="1"/>
</dbReference>
<evidence type="ECO:0000256" key="9">
    <source>
        <dbReference type="ARBA" id="ARBA00022960"/>
    </source>
</evidence>
<evidence type="ECO:0000313" key="16">
    <source>
        <dbReference type="EMBL" id="WAM32921.1"/>
    </source>
</evidence>
<dbReference type="GO" id="GO:0004180">
    <property type="term" value="F:carboxypeptidase activity"/>
    <property type="evidence" value="ECO:0007669"/>
    <property type="project" value="UniProtKB-KW"/>
</dbReference>
<comment type="similarity">
    <text evidence="3 13">Belongs to the peptidase S11 family.</text>
</comment>
<dbReference type="Pfam" id="PF00768">
    <property type="entry name" value="Peptidase_S11"/>
    <property type="match status" value="1"/>
</dbReference>
<sequence>MTKKLKQLFFGYLKIILLLTFLILNTPVPIYATQENNNLLPDISAKSAILIDAYTGQILYQKNPDLKCFPASTTKLLTALVAISKEKDLNKIFKVSKTAIMIEPGGSSYYLNEGETISFQDALYAMLLISANDAANVIAENVSGSIQEFVKEMNSFAQSIGAKDSHFVNPNGLHNPQHYTTAHDLGLVAREAYKNEILRKIMSTTEYKITTASMHKKPDWQIIYNINKLLRKNSKYYYPYANGMKTGYTAQAKRCLIASAKKDDIDLIAVILASDDAFADAIKLFNYGFNNFKKEELFKQNQIVGKMMVDKTNNKWIEGYIKSSFFILKSQSSNSQKQDITYQVDFLKDIKPPVHKDTVIGNVYIYSSGNLLTSIPVLSYESYIPQPEVSTLINSAKKGFVKGFKFLLYFLIIVVMMTVIFIIATIIRLKRRKVKLRLRSTKTIDFSSFISKKLK</sequence>
<evidence type="ECO:0000256" key="10">
    <source>
        <dbReference type="ARBA" id="ARBA00022984"/>
    </source>
</evidence>
<dbReference type="EMBL" id="CP113865">
    <property type="protein sequence ID" value="WAM32921.1"/>
    <property type="molecule type" value="Genomic_DNA"/>
</dbReference>
<evidence type="ECO:0000256" key="5">
    <source>
        <dbReference type="ARBA" id="ARBA00022645"/>
    </source>
</evidence>
<dbReference type="Gene3D" id="2.60.410.10">
    <property type="entry name" value="D-Ala-D-Ala carboxypeptidase, C-terminal domain"/>
    <property type="match status" value="1"/>
</dbReference>
<protein>
    <recommendedName>
        <fullName evidence="4">serine-type D-Ala-D-Ala carboxypeptidase</fullName>
        <ecNumber evidence="4">3.4.16.4</ecNumber>
    </recommendedName>
</protein>
<keyword evidence="6" id="KW-0645">Protease</keyword>
<evidence type="ECO:0000256" key="8">
    <source>
        <dbReference type="ARBA" id="ARBA00022801"/>
    </source>
</evidence>